<dbReference type="RefSeq" id="XP_023932013.1">
    <property type="nucleotide sequence ID" value="XM_024076245.1"/>
</dbReference>
<dbReference type="PANTHER" id="PTHR24037">
    <property type="entry name" value="HEART DEVELOPMENT PROTEIN WITH EGF-LIKE DOMAINS 1"/>
    <property type="match status" value="1"/>
</dbReference>
<feature type="transmembrane region" description="Helical" evidence="11">
    <location>
        <begin position="769"/>
        <end position="797"/>
    </location>
</feature>
<evidence type="ECO:0000256" key="3">
    <source>
        <dbReference type="ARBA" id="ARBA00022536"/>
    </source>
</evidence>
<evidence type="ECO:0000256" key="6">
    <source>
        <dbReference type="ARBA" id="ARBA00023136"/>
    </source>
</evidence>
<feature type="chain" id="PRO_5015137913" evidence="12">
    <location>
        <begin position="23"/>
        <end position="1037"/>
    </location>
</feature>
<organism evidence="14 15">
    <name type="scientific">Lingula anatina</name>
    <name type="common">Brachiopod</name>
    <name type="synonym">Lingula unguis</name>
    <dbReference type="NCBI Taxonomy" id="7574"/>
    <lineage>
        <taxon>Eukaryota</taxon>
        <taxon>Metazoa</taxon>
        <taxon>Spiralia</taxon>
        <taxon>Lophotrochozoa</taxon>
        <taxon>Brachiopoda</taxon>
        <taxon>Linguliformea</taxon>
        <taxon>Lingulata</taxon>
        <taxon>Lingulida</taxon>
        <taxon>Linguloidea</taxon>
        <taxon>Lingulidae</taxon>
        <taxon>Lingula</taxon>
    </lineage>
</organism>
<feature type="compositionally biased region" description="Basic and acidic residues" evidence="10">
    <location>
        <begin position="73"/>
        <end position="108"/>
    </location>
</feature>
<dbReference type="InParanoid" id="A0A2R2MPA7"/>
<keyword evidence="8" id="KW-0325">Glycoprotein</keyword>
<accession>A0A2R2MPA7</accession>
<dbReference type="InterPro" id="IPR000742">
    <property type="entry name" value="EGF"/>
</dbReference>
<feature type="compositionally biased region" description="Basic and acidic residues" evidence="10">
    <location>
        <begin position="350"/>
        <end position="367"/>
    </location>
</feature>
<evidence type="ECO:0000256" key="4">
    <source>
        <dbReference type="ARBA" id="ARBA00022729"/>
    </source>
</evidence>
<evidence type="ECO:0000256" key="9">
    <source>
        <dbReference type="PROSITE-ProRule" id="PRU00076"/>
    </source>
</evidence>
<evidence type="ECO:0000259" key="13">
    <source>
        <dbReference type="PROSITE" id="PS50026"/>
    </source>
</evidence>
<dbReference type="SMART" id="SM00179">
    <property type="entry name" value="EGF_CA"/>
    <property type="match status" value="1"/>
</dbReference>
<dbReference type="CDD" id="cd00054">
    <property type="entry name" value="EGF_CA"/>
    <property type="match status" value="1"/>
</dbReference>
<dbReference type="AlphaFoldDB" id="A0A2R2MPA7"/>
<feature type="compositionally biased region" description="Polar residues" evidence="10">
    <location>
        <begin position="837"/>
        <end position="857"/>
    </location>
</feature>
<keyword evidence="11" id="KW-0812">Transmembrane</keyword>
<feature type="compositionally biased region" description="Polar residues" evidence="10">
    <location>
        <begin position="334"/>
        <end position="346"/>
    </location>
</feature>
<feature type="compositionally biased region" description="Polar residues" evidence="10">
    <location>
        <begin position="160"/>
        <end position="178"/>
    </location>
</feature>
<dbReference type="CDD" id="cd00053">
    <property type="entry name" value="EGF"/>
    <property type="match status" value="1"/>
</dbReference>
<keyword evidence="5" id="KW-0677">Repeat</keyword>
<dbReference type="OrthoDB" id="10040649at2759"/>
<dbReference type="Proteomes" id="UP000085678">
    <property type="component" value="Unplaced"/>
</dbReference>
<keyword evidence="11" id="KW-1133">Transmembrane helix</keyword>
<dbReference type="GO" id="GO:0005509">
    <property type="term" value="F:calcium ion binding"/>
    <property type="evidence" value="ECO:0007669"/>
    <property type="project" value="InterPro"/>
</dbReference>
<evidence type="ECO:0000256" key="1">
    <source>
        <dbReference type="ARBA" id="ARBA00004236"/>
    </source>
</evidence>
<evidence type="ECO:0000256" key="12">
    <source>
        <dbReference type="SAM" id="SignalP"/>
    </source>
</evidence>
<feature type="compositionally biased region" description="Polar residues" evidence="10">
    <location>
        <begin position="294"/>
        <end position="326"/>
    </location>
</feature>
<protein>
    <submittedName>
        <fullName evidence="15">Uncharacterized protein LOC106159655</fullName>
    </submittedName>
</protein>
<evidence type="ECO:0000256" key="10">
    <source>
        <dbReference type="SAM" id="MobiDB-lite"/>
    </source>
</evidence>
<feature type="compositionally biased region" description="Low complexity" evidence="10">
    <location>
        <begin position="858"/>
        <end position="875"/>
    </location>
</feature>
<dbReference type="PROSITE" id="PS50026">
    <property type="entry name" value="EGF_3"/>
    <property type="match status" value="2"/>
</dbReference>
<dbReference type="STRING" id="7574.A0A2R2MPA7"/>
<gene>
    <name evidence="15" type="primary">LOC106159655</name>
</gene>
<sequence length="1037" mass="114123">MYRHLFLHIIGANLVCILLTLGKCETVADTYAKPYDWHPLGVQRLQTSRWIELTTRGNVRGVAARAEIHRGHLLRREAPSDATKPLDGKTMQDQDIPHQPHTSDDQRVPNKPNVPKYPNRPHEAREQNGTRVPQEFRVPTVSHKPKVPVAYAPTHRARLPSNSGSLPQPVSPTDSTKTPGPGIPHEITESYNPRVPYQPKRVKNMTVAYSSRTPSNSPVVHRAAPQGSLASIQKKSRSAPHIHTIFGENAHSGADHPQRSIAPPEESSHGPVKKTSRTVASASHPGHFREHPSLQGSASSKGDASPASENQDGNNFTVELTTSSPKLSAEEKSTYTTPIQYTQTVSPLEPSKEKRPVSVNRELERNIPDSVNNSAAEKTSASSNSRDNATFPSANVETEMLSSVTNITRNIMYQVKNQTARSPTYDPQATTAFPSSTVTSEFNLTYSQDAVTTSTEQTILSTQSITPDTEIDMKPEVYRIKTNDTNMTLPVVTARPPGDKEHSPIEIESHGSCDPVSHDGCDVENYERCVANAGIQISNCECLHSYIRDGKTGKCIGVRYIKGSMTFLNTYRSELQDPKSSYYKNFSSQVEYSLMDAGSSLHSVLLGVHVAGYSEGSTKTELELAIDREVLATGRDIKGAIQTGLNMMKQHSPDGTTVIKGTDLIIGSQDSPVDNFFNSITTSEVDACEDPLFNYCDVNAQCIHVESAFSCLCKEGYSDVSPQPSLVPGEKCILSCSCLNGGICDNVEGEQMCRCINWFVGKHCQLNGYLAFVIILCVFCGFILVTLITCCLCVIFARKSGKAEAIKRHLAMCARPPSQLESAFMSLPRDNNLTIPSSQQQRHLYQGPTSTATPSQRSWQTPPQTPSRSPQHQSQDFGINVSISMTPPMSHKKWPSSASHTPIPPPRRNLSNFSQSHHALSMVPSPPESPRNPRRFQSSEAIMMSSFPQGYSNNKGGILKTKRFVGGSEEDRMSTTSEPIRCADELLLDPQEYSNTMNATDAQEGHRYNTVNSFQNPLYKRKAKSTEYILDTGLSRL</sequence>
<evidence type="ECO:0000256" key="2">
    <source>
        <dbReference type="ARBA" id="ARBA00022475"/>
    </source>
</evidence>
<feature type="region of interest" description="Disordered" evidence="10">
    <location>
        <begin position="73"/>
        <end position="193"/>
    </location>
</feature>
<dbReference type="PROSITE" id="PS00022">
    <property type="entry name" value="EGF_1"/>
    <property type="match status" value="1"/>
</dbReference>
<keyword evidence="3 9" id="KW-0245">EGF-like domain</keyword>
<feature type="compositionally biased region" description="Polar residues" evidence="10">
    <location>
        <begin position="369"/>
        <end position="394"/>
    </location>
</feature>
<dbReference type="GeneID" id="106159655"/>
<evidence type="ECO:0000256" key="8">
    <source>
        <dbReference type="ARBA" id="ARBA00023180"/>
    </source>
</evidence>
<keyword evidence="6 11" id="KW-0472">Membrane</keyword>
<proteinExistence type="predicted"/>
<evidence type="ECO:0000256" key="7">
    <source>
        <dbReference type="ARBA" id="ARBA00023157"/>
    </source>
</evidence>
<dbReference type="GO" id="GO:0005886">
    <property type="term" value="C:plasma membrane"/>
    <property type="evidence" value="ECO:0007669"/>
    <property type="project" value="UniProtKB-SubCell"/>
</dbReference>
<reference evidence="15" key="1">
    <citation type="submission" date="2025-08" db="UniProtKB">
        <authorList>
            <consortium name="RefSeq"/>
        </authorList>
    </citation>
    <scope>IDENTIFICATION</scope>
    <source>
        <tissue evidence="15">Gonads</tissue>
    </source>
</reference>
<feature type="domain" description="EGF-like" evidence="13">
    <location>
        <begin position="684"/>
        <end position="723"/>
    </location>
</feature>
<keyword evidence="2" id="KW-1003">Cell membrane</keyword>
<keyword evidence="4 12" id="KW-0732">Signal</keyword>
<dbReference type="KEGG" id="lak:106159655"/>
<dbReference type="Gene3D" id="2.10.25.10">
    <property type="entry name" value="Laminin"/>
    <property type="match status" value="1"/>
</dbReference>
<comment type="caution">
    <text evidence="9">Lacks conserved residue(s) required for the propagation of feature annotation.</text>
</comment>
<evidence type="ECO:0000313" key="15">
    <source>
        <dbReference type="RefSeq" id="XP_023932013.1"/>
    </source>
</evidence>
<evidence type="ECO:0000256" key="5">
    <source>
        <dbReference type="ARBA" id="ARBA00022737"/>
    </source>
</evidence>
<name>A0A2R2MPA7_LINAN</name>
<dbReference type="InterPro" id="IPR001881">
    <property type="entry name" value="EGF-like_Ca-bd_dom"/>
</dbReference>
<feature type="region of interest" description="Disordered" evidence="10">
    <location>
        <begin position="837"/>
        <end position="912"/>
    </location>
</feature>
<keyword evidence="7 9" id="KW-1015">Disulfide bond</keyword>
<feature type="signal peptide" evidence="12">
    <location>
        <begin position="1"/>
        <end position="22"/>
    </location>
</feature>
<keyword evidence="14" id="KW-1185">Reference proteome</keyword>
<feature type="region of interest" description="Disordered" evidence="10">
    <location>
        <begin position="210"/>
        <end position="394"/>
    </location>
</feature>
<feature type="domain" description="EGF-like" evidence="13">
    <location>
        <begin position="733"/>
        <end position="765"/>
    </location>
</feature>
<comment type="subcellular location">
    <subcellularLocation>
        <location evidence="1">Cell membrane</location>
    </subcellularLocation>
</comment>
<evidence type="ECO:0000313" key="14">
    <source>
        <dbReference type="Proteomes" id="UP000085678"/>
    </source>
</evidence>
<evidence type="ECO:0000256" key="11">
    <source>
        <dbReference type="SAM" id="Phobius"/>
    </source>
</evidence>
<dbReference type="PANTHER" id="PTHR24037:SF11">
    <property type="entry name" value="MUCIN-2-LIKE"/>
    <property type="match status" value="1"/>
</dbReference>
<feature type="disulfide bond" evidence="9">
    <location>
        <begin position="755"/>
        <end position="764"/>
    </location>
</feature>